<dbReference type="EMBL" id="JAVRRD010000027">
    <property type="protein sequence ID" value="KAK5047050.1"/>
    <property type="molecule type" value="Genomic_DNA"/>
</dbReference>
<evidence type="ECO:0000313" key="6">
    <source>
        <dbReference type="EMBL" id="KAK5047050.1"/>
    </source>
</evidence>
<dbReference type="GO" id="GO:0016020">
    <property type="term" value="C:membrane"/>
    <property type="evidence" value="ECO:0007669"/>
    <property type="project" value="UniProtKB-SubCell"/>
</dbReference>
<keyword evidence="4 5" id="KW-0472">Membrane</keyword>
<gene>
    <name evidence="6" type="ORF">LTR84_006992</name>
</gene>
<dbReference type="Proteomes" id="UP001358417">
    <property type="component" value="Unassembled WGS sequence"/>
</dbReference>
<dbReference type="SUPFAM" id="SSF103473">
    <property type="entry name" value="MFS general substrate transporter"/>
    <property type="match status" value="1"/>
</dbReference>
<evidence type="ECO:0000313" key="7">
    <source>
        <dbReference type="Proteomes" id="UP001358417"/>
    </source>
</evidence>
<comment type="subcellular location">
    <subcellularLocation>
        <location evidence="1">Membrane</location>
        <topology evidence="1">Multi-pass membrane protein</topology>
    </subcellularLocation>
</comment>
<feature type="transmembrane region" description="Helical" evidence="5">
    <location>
        <begin position="99"/>
        <end position="118"/>
    </location>
</feature>
<comment type="caution">
    <text evidence="6">The sequence shown here is derived from an EMBL/GenBank/DDBJ whole genome shotgun (WGS) entry which is preliminary data.</text>
</comment>
<dbReference type="InterPro" id="IPR036259">
    <property type="entry name" value="MFS_trans_sf"/>
</dbReference>
<dbReference type="RefSeq" id="XP_064702617.1">
    <property type="nucleotide sequence ID" value="XM_064850548.1"/>
</dbReference>
<keyword evidence="2 5" id="KW-0812">Transmembrane</keyword>
<evidence type="ECO:0000256" key="2">
    <source>
        <dbReference type="ARBA" id="ARBA00022692"/>
    </source>
</evidence>
<dbReference type="Gene3D" id="1.20.1250.20">
    <property type="entry name" value="MFS general substrate transporter like domains"/>
    <property type="match status" value="1"/>
</dbReference>
<feature type="transmembrane region" description="Helical" evidence="5">
    <location>
        <begin position="64"/>
        <end position="87"/>
    </location>
</feature>
<accession>A0AAV9N2K6</accession>
<dbReference type="PANTHER" id="PTHR42718:SF11">
    <property type="entry name" value="MAJOR FACILITATOR SUPERFAMILY (MFS) PROFILE DOMAIN-CONTAINING PROTEIN"/>
    <property type="match status" value="1"/>
</dbReference>
<organism evidence="6 7">
    <name type="scientific">Exophiala bonariae</name>
    <dbReference type="NCBI Taxonomy" id="1690606"/>
    <lineage>
        <taxon>Eukaryota</taxon>
        <taxon>Fungi</taxon>
        <taxon>Dikarya</taxon>
        <taxon>Ascomycota</taxon>
        <taxon>Pezizomycotina</taxon>
        <taxon>Eurotiomycetes</taxon>
        <taxon>Chaetothyriomycetidae</taxon>
        <taxon>Chaetothyriales</taxon>
        <taxon>Herpotrichiellaceae</taxon>
        <taxon>Exophiala</taxon>
    </lineage>
</organism>
<evidence type="ECO:0000256" key="3">
    <source>
        <dbReference type="ARBA" id="ARBA00022989"/>
    </source>
</evidence>
<evidence type="ECO:0008006" key="8">
    <source>
        <dbReference type="Google" id="ProtNLM"/>
    </source>
</evidence>
<dbReference type="PANTHER" id="PTHR42718">
    <property type="entry name" value="MAJOR FACILITATOR SUPERFAMILY MULTIDRUG TRANSPORTER MFSC"/>
    <property type="match status" value="1"/>
</dbReference>
<reference evidence="6 7" key="1">
    <citation type="submission" date="2023-08" db="EMBL/GenBank/DDBJ databases">
        <title>Black Yeasts Isolated from many extreme environments.</title>
        <authorList>
            <person name="Coleine C."/>
            <person name="Stajich J.E."/>
            <person name="Selbmann L."/>
        </authorList>
    </citation>
    <scope>NUCLEOTIDE SEQUENCE [LARGE SCALE GENOMIC DNA]</scope>
    <source>
        <strain evidence="6 7">CCFEE 5792</strain>
    </source>
</reference>
<protein>
    <recommendedName>
        <fullName evidence="8">Major facilitator superfamily (MFS) profile domain-containing protein</fullName>
    </recommendedName>
</protein>
<proteinExistence type="predicted"/>
<evidence type="ECO:0000256" key="5">
    <source>
        <dbReference type="SAM" id="Phobius"/>
    </source>
</evidence>
<evidence type="ECO:0000256" key="4">
    <source>
        <dbReference type="ARBA" id="ARBA00023136"/>
    </source>
</evidence>
<sequence length="149" mass="16241">MALLISGLGYLLCVVLFAVIPAKNPSYWAYVFPAMLGATLGVDITYGVANIFITTSLPKNRQALAGAIINSEIFLGISFFLGVADMIQRYEHSDIYRGPFYLGVGCATTSLLIIAAFLHIGRAKSDLTADERARQLVEVSSEQKSRHRP</sequence>
<dbReference type="GeneID" id="89975160"/>
<dbReference type="AlphaFoldDB" id="A0AAV9N2K6"/>
<name>A0AAV9N2K6_9EURO</name>
<feature type="transmembrane region" description="Helical" evidence="5">
    <location>
        <begin position="28"/>
        <end position="52"/>
    </location>
</feature>
<evidence type="ECO:0000256" key="1">
    <source>
        <dbReference type="ARBA" id="ARBA00004141"/>
    </source>
</evidence>
<keyword evidence="7" id="KW-1185">Reference proteome</keyword>
<keyword evidence="3 5" id="KW-1133">Transmembrane helix</keyword>